<dbReference type="PANTHER" id="PTHR43371">
    <property type="entry name" value="VITAMIN B12-DEPENDENT RIBONUCLEOTIDE REDUCTASE"/>
    <property type="match status" value="1"/>
</dbReference>
<dbReference type="PANTHER" id="PTHR43371:SF1">
    <property type="entry name" value="RIBONUCLEOSIDE-DIPHOSPHATE REDUCTASE"/>
    <property type="match status" value="1"/>
</dbReference>
<dbReference type="GO" id="GO:0031419">
    <property type="term" value="F:cobalamin binding"/>
    <property type="evidence" value="ECO:0007669"/>
    <property type="project" value="UniProtKB-KW"/>
</dbReference>
<accession>A0A1G2GUB0</accession>
<comment type="caution">
    <text evidence="6">The sequence shown here is derived from an EMBL/GenBank/DDBJ whole genome shotgun (WGS) entry which is preliminary data.</text>
</comment>
<evidence type="ECO:0000256" key="3">
    <source>
        <dbReference type="ARBA" id="ARBA00023002"/>
    </source>
</evidence>
<dbReference type="Pfam" id="PF02867">
    <property type="entry name" value="Ribonuc_red_lgC"/>
    <property type="match status" value="1"/>
</dbReference>
<sequence length="76" mass="8800">MRELLRTSTEIHPNDHLLMVATLQPVVDESISKTINLSQEATVAEVEQIYMQAYSLNLKGMTMYRDGTFRFQPRKL</sequence>
<evidence type="ECO:0000313" key="7">
    <source>
        <dbReference type="Proteomes" id="UP000178186"/>
    </source>
</evidence>
<dbReference type="InterPro" id="IPR000788">
    <property type="entry name" value="RNR_lg_C"/>
</dbReference>
<keyword evidence="2" id="KW-0846">Cobalamin</keyword>
<gene>
    <name evidence="6" type="ORF">A3H64_03310</name>
</gene>
<dbReference type="AlphaFoldDB" id="A0A1G2GUB0"/>
<dbReference type="Gene3D" id="3.20.70.20">
    <property type="match status" value="1"/>
</dbReference>
<dbReference type="SUPFAM" id="SSF51998">
    <property type="entry name" value="PFL-like glycyl radical enzymes"/>
    <property type="match status" value="1"/>
</dbReference>
<dbReference type="GO" id="GO:0004748">
    <property type="term" value="F:ribonucleoside-diphosphate reductase activity, thioredoxin disulfide as acceptor"/>
    <property type="evidence" value="ECO:0007669"/>
    <property type="project" value="TreeGrafter"/>
</dbReference>
<keyword evidence="3" id="KW-0560">Oxidoreductase</keyword>
<keyword evidence="4" id="KW-0170">Cobalt</keyword>
<dbReference type="EMBL" id="MHNY01000051">
    <property type="protein sequence ID" value="OGZ53776.1"/>
    <property type="molecule type" value="Genomic_DNA"/>
</dbReference>
<proteinExistence type="predicted"/>
<evidence type="ECO:0000313" key="6">
    <source>
        <dbReference type="EMBL" id="OGZ53776.1"/>
    </source>
</evidence>
<evidence type="ECO:0000256" key="4">
    <source>
        <dbReference type="ARBA" id="ARBA00023285"/>
    </source>
</evidence>
<dbReference type="STRING" id="1802128.A3H64_03310"/>
<protein>
    <recommendedName>
        <fullName evidence="5">Ribonucleotide reductase large subunit C-terminal domain-containing protein</fullName>
    </recommendedName>
</protein>
<evidence type="ECO:0000256" key="1">
    <source>
        <dbReference type="ARBA" id="ARBA00001922"/>
    </source>
</evidence>
<evidence type="ECO:0000259" key="5">
    <source>
        <dbReference type="Pfam" id="PF02867"/>
    </source>
</evidence>
<dbReference type="Proteomes" id="UP000178186">
    <property type="component" value="Unassembled WGS sequence"/>
</dbReference>
<comment type="cofactor">
    <cofactor evidence="1">
        <name>adenosylcob(III)alamin</name>
        <dbReference type="ChEBI" id="CHEBI:18408"/>
    </cofactor>
</comment>
<reference evidence="6 7" key="1">
    <citation type="journal article" date="2016" name="Nat. Commun.">
        <title>Thousands of microbial genomes shed light on interconnected biogeochemical processes in an aquifer system.</title>
        <authorList>
            <person name="Anantharaman K."/>
            <person name="Brown C.T."/>
            <person name="Hug L.A."/>
            <person name="Sharon I."/>
            <person name="Castelle C.J."/>
            <person name="Probst A.J."/>
            <person name="Thomas B.C."/>
            <person name="Singh A."/>
            <person name="Wilkins M.J."/>
            <person name="Karaoz U."/>
            <person name="Brodie E.L."/>
            <person name="Williams K.H."/>
            <person name="Hubbard S.S."/>
            <person name="Banfield J.F."/>
        </authorList>
    </citation>
    <scope>NUCLEOTIDE SEQUENCE [LARGE SCALE GENOMIC DNA]</scope>
</reference>
<organism evidence="6 7">
    <name type="scientific">Candidatus Ryanbacteria bacterium RIFCSPLOWO2_02_FULL_45_11c</name>
    <dbReference type="NCBI Taxonomy" id="1802128"/>
    <lineage>
        <taxon>Bacteria</taxon>
        <taxon>Candidatus Ryaniibacteriota</taxon>
    </lineage>
</organism>
<name>A0A1G2GUB0_9BACT</name>
<feature type="domain" description="Ribonucleotide reductase large subunit C-terminal" evidence="5">
    <location>
        <begin position="3"/>
        <end position="64"/>
    </location>
</feature>
<evidence type="ECO:0000256" key="2">
    <source>
        <dbReference type="ARBA" id="ARBA00022628"/>
    </source>
</evidence>
<dbReference type="InterPro" id="IPR050862">
    <property type="entry name" value="RdRp_reductase_class-2"/>
</dbReference>